<comment type="pathway">
    <text evidence="8">Purine metabolism; IMP biosynthesis via de novo pathway; 5-amino-1-(5-phospho-D-ribosyl)imidazole from N(2)-formyl-N(1)-(5-phospho-D-ribosyl)glycinamide: step 1/2.</text>
</comment>
<dbReference type="PIRSF" id="PIRSF001586">
    <property type="entry name" value="FGAM_synth_I"/>
    <property type="match status" value="1"/>
</dbReference>
<feature type="active site" description="Nucleophile" evidence="8">
    <location>
        <position position="89"/>
    </location>
</feature>
<keyword evidence="2 8" id="KW-0436">Ligase</keyword>
<dbReference type="Gene3D" id="3.40.50.880">
    <property type="match status" value="1"/>
</dbReference>
<keyword evidence="1 8" id="KW-0963">Cytoplasm</keyword>
<gene>
    <name evidence="8" type="primary">purQ</name>
    <name evidence="9" type="ORF">SAMN02745355_0171</name>
</gene>
<comment type="catalytic activity">
    <reaction evidence="8">
        <text>L-glutamine + H2O = L-glutamate + NH4(+)</text>
        <dbReference type="Rhea" id="RHEA:15889"/>
        <dbReference type="ChEBI" id="CHEBI:15377"/>
        <dbReference type="ChEBI" id="CHEBI:28938"/>
        <dbReference type="ChEBI" id="CHEBI:29985"/>
        <dbReference type="ChEBI" id="CHEBI:58359"/>
        <dbReference type="EC" id="3.5.1.2"/>
    </reaction>
</comment>
<dbReference type="GO" id="GO:0005737">
    <property type="term" value="C:cytoplasm"/>
    <property type="evidence" value="ECO:0007669"/>
    <property type="project" value="UniProtKB-SubCell"/>
</dbReference>
<evidence type="ECO:0000256" key="7">
    <source>
        <dbReference type="ARBA" id="ARBA00022962"/>
    </source>
</evidence>
<dbReference type="NCBIfam" id="NF002252">
    <property type="entry name" value="PRK01175.1"/>
    <property type="match status" value="1"/>
</dbReference>
<evidence type="ECO:0000313" key="10">
    <source>
        <dbReference type="Proteomes" id="UP000192315"/>
    </source>
</evidence>
<dbReference type="SMART" id="SM01211">
    <property type="entry name" value="GATase_5"/>
    <property type="match status" value="1"/>
</dbReference>
<dbReference type="GO" id="GO:0006189">
    <property type="term" value="P:'de novo' IMP biosynthetic process"/>
    <property type="evidence" value="ECO:0007669"/>
    <property type="project" value="UniProtKB-UniRule"/>
</dbReference>
<keyword evidence="3 8" id="KW-0547">Nucleotide-binding</keyword>
<feature type="active site" evidence="8">
    <location>
        <position position="211"/>
    </location>
</feature>
<dbReference type="NCBIfam" id="TIGR01737">
    <property type="entry name" value="FGAM_synth_I"/>
    <property type="match status" value="1"/>
</dbReference>
<keyword evidence="4 8" id="KW-0658">Purine biosynthesis</keyword>
<accession>A0A8G2L6S8</accession>
<proteinExistence type="inferred from homology"/>
<comment type="subunit">
    <text evidence="8">Part of the FGAM synthase complex composed of 1 PurL, 1 PurQ and 2 PurS subunits.</text>
</comment>
<dbReference type="Proteomes" id="UP000192315">
    <property type="component" value="Unassembled WGS sequence"/>
</dbReference>
<reference evidence="9 10" key="1">
    <citation type="submission" date="2017-04" db="EMBL/GenBank/DDBJ databases">
        <authorList>
            <person name="Varghese N."/>
            <person name="Submissions S."/>
        </authorList>
    </citation>
    <scope>NUCLEOTIDE SEQUENCE [LARGE SCALE GENOMIC DNA]</scope>
    <source>
        <strain evidence="9 10">DSM 9789</strain>
    </source>
</reference>
<organism evidence="9 10">
    <name type="scientific">Picrophilus torridus (strain ATCC 700027 / DSM 9790 / JCM 10055 / NBRC 100828 / KAW 2/3)</name>
    <dbReference type="NCBI Taxonomy" id="1122961"/>
    <lineage>
        <taxon>Archaea</taxon>
        <taxon>Methanobacteriati</taxon>
        <taxon>Thermoplasmatota</taxon>
        <taxon>Thermoplasmata</taxon>
        <taxon>Thermoplasmatales</taxon>
        <taxon>Picrophilaceae</taxon>
        <taxon>Picrophilus</taxon>
    </lineage>
</organism>
<comment type="catalytic activity">
    <reaction evidence="8">
        <text>N(2)-formyl-N(1)-(5-phospho-beta-D-ribosyl)glycinamide + L-glutamine + ATP + H2O = 2-formamido-N(1)-(5-O-phospho-beta-D-ribosyl)acetamidine + L-glutamate + ADP + phosphate + H(+)</text>
        <dbReference type="Rhea" id="RHEA:17129"/>
        <dbReference type="ChEBI" id="CHEBI:15377"/>
        <dbReference type="ChEBI" id="CHEBI:15378"/>
        <dbReference type="ChEBI" id="CHEBI:29985"/>
        <dbReference type="ChEBI" id="CHEBI:30616"/>
        <dbReference type="ChEBI" id="CHEBI:43474"/>
        <dbReference type="ChEBI" id="CHEBI:58359"/>
        <dbReference type="ChEBI" id="CHEBI:147286"/>
        <dbReference type="ChEBI" id="CHEBI:147287"/>
        <dbReference type="ChEBI" id="CHEBI:456216"/>
        <dbReference type="EC" id="6.3.5.3"/>
    </reaction>
</comment>
<dbReference type="AlphaFoldDB" id="A0A8G2L6S8"/>
<dbReference type="GO" id="GO:0005524">
    <property type="term" value="F:ATP binding"/>
    <property type="evidence" value="ECO:0007669"/>
    <property type="project" value="UniProtKB-KW"/>
</dbReference>
<name>A0A8G2L6S8_PICTO</name>
<keyword evidence="7 8" id="KW-0315">Glutamine amidotransferase</keyword>
<dbReference type="EC" id="6.3.5.3" evidence="8"/>
<dbReference type="PANTHER" id="PTHR10099">
    <property type="entry name" value="PHOSPHORIBOSYLFORMYLGLYCINAMIDINE SYNTHASE"/>
    <property type="match status" value="1"/>
</dbReference>
<dbReference type="Pfam" id="PF13507">
    <property type="entry name" value="GATase_5"/>
    <property type="match status" value="1"/>
</dbReference>
<evidence type="ECO:0000256" key="5">
    <source>
        <dbReference type="ARBA" id="ARBA00022801"/>
    </source>
</evidence>
<keyword evidence="10" id="KW-1185">Reference proteome</keyword>
<evidence type="ECO:0000256" key="8">
    <source>
        <dbReference type="HAMAP-Rule" id="MF_00421"/>
    </source>
</evidence>
<evidence type="ECO:0000256" key="4">
    <source>
        <dbReference type="ARBA" id="ARBA00022755"/>
    </source>
</evidence>
<dbReference type="GO" id="GO:0004642">
    <property type="term" value="F:phosphoribosylformylglycinamidine synthase activity"/>
    <property type="evidence" value="ECO:0007669"/>
    <property type="project" value="UniProtKB-UniRule"/>
</dbReference>
<dbReference type="SUPFAM" id="SSF52317">
    <property type="entry name" value="Class I glutamine amidotransferase-like"/>
    <property type="match status" value="1"/>
</dbReference>
<dbReference type="CDD" id="cd01740">
    <property type="entry name" value="GATase1_FGAR_AT"/>
    <property type="match status" value="1"/>
</dbReference>
<evidence type="ECO:0000256" key="1">
    <source>
        <dbReference type="ARBA" id="ARBA00022490"/>
    </source>
</evidence>
<keyword evidence="5 8" id="KW-0378">Hydrolase</keyword>
<evidence type="ECO:0000256" key="6">
    <source>
        <dbReference type="ARBA" id="ARBA00022840"/>
    </source>
</evidence>
<protein>
    <recommendedName>
        <fullName evidence="8">Phosphoribosylformylglycinamidine synthase subunit PurQ</fullName>
        <shortName evidence="8">FGAM synthase</shortName>
        <ecNumber evidence="8">6.3.5.3</ecNumber>
    </recommendedName>
    <alternativeName>
        <fullName evidence="8">Formylglycinamide ribonucleotide amidotransferase subunit I</fullName>
        <shortName evidence="8">FGAR amidotransferase I</shortName>
        <shortName evidence="8">FGAR-AT I</shortName>
    </alternativeName>
    <alternativeName>
        <fullName evidence="8">Glutaminase PurQ</fullName>
        <ecNumber evidence="8">3.5.1.2</ecNumber>
    </alternativeName>
    <alternativeName>
        <fullName evidence="8">Phosphoribosylformylglycinamidine synthase subunit I</fullName>
    </alternativeName>
</protein>
<comment type="function">
    <text evidence="8">Part of the phosphoribosylformylglycinamidine synthase complex involved in the purines biosynthetic pathway. Catalyzes the ATP-dependent conversion of formylglycinamide ribonucleotide (FGAR) and glutamine to yield formylglycinamidine ribonucleotide (FGAM) and glutamate. The FGAM synthase complex is composed of three subunits. PurQ produces an ammonia molecule by converting glutamine to glutamate. PurL transfers the ammonia molecule to FGAR to form FGAM in an ATP-dependent manner. PurS interacts with PurQ and PurL and is thought to assist in the transfer of the ammonia molecule from PurQ to PurL.</text>
</comment>
<dbReference type="InterPro" id="IPR029062">
    <property type="entry name" value="Class_I_gatase-like"/>
</dbReference>
<evidence type="ECO:0000256" key="3">
    <source>
        <dbReference type="ARBA" id="ARBA00022741"/>
    </source>
</evidence>
<dbReference type="GO" id="GO:0004359">
    <property type="term" value="F:glutaminase activity"/>
    <property type="evidence" value="ECO:0007669"/>
    <property type="project" value="UniProtKB-EC"/>
</dbReference>
<feature type="active site" evidence="8">
    <location>
        <position position="209"/>
    </location>
</feature>
<dbReference type="InterPro" id="IPR010075">
    <property type="entry name" value="PRibForGlyAmidine_synth_PurQ"/>
</dbReference>
<evidence type="ECO:0000313" key="9">
    <source>
        <dbReference type="EMBL" id="SMD30298.1"/>
    </source>
</evidence>
<dbReference type="HAMAP" id="MF_00421">
    <property type="entry name" value="PurQ"/>
    <property type="match status" value="1"/>
</dbReference>
<dbReference type="UniPathway" id="UPA00074">
    <property type="reaction ID" value="UER00128"/>
</dbReference>
<comment type="subcellular location">
    <subcellularLocation>
        <location evidence="8">Cytoplasm</location>
    </subcellularLocation>
</comment>
<dbReference type="PROSITE" id="PS51273">
    <property type="entry name" value="GATASE_TYPE_1"/>
    <property type="match status" value="1"/>
</dbReference>
<dbReference type="PANTHER" id="PTHR10099:SF1">
    <property type="entry name" value="PHOSPHORIBOSYLFORMYLGLYCINAMIDINE SYNTHASE"/>
    <property type="match status" value="1"/>
</dbReference>
<evidence type="ECO:0000256" key="2">
    <source>
        <dbReference type="ARBA" id="ARBA00022598"/>
    </source>
</evidence>
<sequence>MVLRMEGTNNEEEAFLSLKRAGFEPEYVHINDLARKRKFIDDYNLMFIPGGFSAGDYIRAGAIFAARLRPFLSDINKFIDSGRFIIGVCNGFQVLTELGLFFNGDRKIALTVNESNRFECRFTYIRLSTKKVLSDLGNRPFQVPVAHLEGRVYCDNKTLDELIENDQIIFRYVDNNGNYSGYPWNPNGSIMNIAGITNDSGNVIGMMPHPERVYYPYQMSGNERNSDKGTGEIFFRILYNST</sequence>
<keyword evidence="6 8" id="KW-0067">ATP-binding</keyword>
<dbReference type="EMBL" id="FWYE01000001">
    <property type="protein sequence ID" value="SMD30298.1"/>
    <property type="molecule type" value="Genomic_DNA"/>
</dbReference>
<comment type="caution">
    <text evidence="9">The sequence shown here is derived from an EMBL/GenBank/DDBJ whole genome shotgun (WGS) entry which is preliminary data.</text>
</comment>
<dbReference type="EC" id="3.5.1.2" evidence="8"/>